<dbReference type="AlphaFoldDB" id="A0A0P0YQW0"/>
<evidence type="ECO:0000259" key="3">
    <source>
        <dbReference type="Pfam" id="PF00535"/>
    </source>
</evidence>
<dbReference type="Gene3D" id="3.90.550.10">
    <property type="entry name" value="Spore Coat Polysaccharide Biosynthesis Protein SpsA, Chain A"/>
    <property type="match status" value="1"/>
</dbReference>
<name>A0A0P0YQW0_9ENTR</name>
<sequence length="326" mass="37444">MCKVSVIVPVYNVEKYLPECIDSLLKQTFEDVEFIFVNDGSTDLSSNILEKYKELDQRIIIINKTNGGVVTTRPIGLKSATGQYIMFLDSDDTLPPNAIETMYSLANSNNCEIVAGSHDGLYNGIITRPVRWKSKKYDRGVDFLADSIAVNNFYLWGKLFHKELFNKEIIYGDSNYGEDGIFLIQILKDANAVITTNTVVYNYRLRDDSLTSSPSTKLFMDRYRSSLFIYNYVVANFSNKHVKNIVESYFIYQVYKMLIDCGDAFISQYRAPVFSADMLRNNKKNILKKSFLAYYILSVYAHHPQISVNIIHSLKSIKKFVKVIKR</sequence>
<dbReference type="SUPFAM" id="SSF53448">
    <property type="entry name" value="Nucleotide-diphospho-sugar transferases"/>
    <property type="match status" value="1"/>
</dbReference>
<evidence type="ECO:0000256" key="1">
    <source>
        <dbReference type="ARBA" id="ARBA00022676"/>
    </source>
</evidence>
<reference evidence="4" key="1">
    <citation type="submission" date="2014-04" db="EMBL/GenBank/DDBJ databases">
        <authorList>
            <person name="Harrison E."/>
        </authorList>
    </citation>
    <scope>NUCLEOTIDE SEQUENCE</scope>
    <source>
        <strain evidence="4">6258</strain>
    </source>
</reference>
<dbReference type="InterPro" id="IPR029044">
    <property type="entry name" value="Nucleotide-diphossugar_trans"/>
</dbReference>
<evidence type="ECO:0000256" key="2">
    <source>
        <dbReference type="ARBA" id="ARBA00022679"/>
    </source>
</evidence>
<proteinExistence type="predicted"/>
<dbReference type="Pfam" id="PF00535">
    <property type="entry name" value="Glycos_transf_2"/>
    <property type="match status" value="1"/>
</dbReference>
<feature type="domain" description="Glycosyltransferase 2-like" evidence="3">
    <location>
        <begin position="5"/>
        <end position="132"/>
    </location>
</feature>
<dbReference type="CDD" id="cd00761">
    <property type="entry name" value="Glyco_tranf_GTA_type"/>
    <property type="match status" value="1"/>
</dbReference>
<dbReference type="InterPro" id="IPR001173">
    <property type="entry name" value="Glyco_trans_2-like"/>
</dbReference>
<reference evidence="4" key="2">
    <citation type="journal article" date="2015" name="Sci. Rep.">
        <title>Genetic analysis of capsular polysaccharide synthesis gene clusters in 79 capsular types of Klebsiella spp.</title>
        <authorList>
            <person name="Pan Y.J."/>
            <person name="Lin T.L."/>
            <person name="Chen C.T."/>
            <person name="Chen Y.Y."/>
            <person name="Hsieh P.F."/>
            <person name="Hsu C.R."/>
            <person name="Wu M.C."/>
            <person name="Wang J.T."/>
        </authorList>
    </citation>
    <scope>NUCLEOTIDE SEQUENCE</scope>
    <source>
        <strain evidence="4">6258</strain>
    </source>
</reference>
<organism evidence="4">
    <name type="scientific">Klebsiella sp. 6258</name>
    <dbReference type="NCBI Taxonomy" id="1497808"/>
    <lineage>
        <taxon>Bacteria</taxon>
        <taxon>Pseudomonadati</taxon>
        <taxon>Pseudomonadota</taxon>
        <taxon>Gammaproteobacteria</taxon>
        <taxon>Enterobacterales</taxon>
        <taxon>Enterobacteriaceae</taxon>
        <taxon>Klebsiella/Raoultella group</taxon>
        <taxon>Klebsiella</taxon>
    </lineage>
</organism>
<dbReference type="PANTHER" id="PTHR22916:SF51">
    <property type="entry name" value="GLYCOSYLTRANSFERASE EPSH-RELATED"/>
    <property type="match status" value="1"/>
</dbReference>
<dbReference type="PANTHER" id="PTHR22916">
    <property type="entry name" value="GLYCOSYLTRANSFERASE"/>
    <property type="match status" value="1"/>
</dbReference>
<accession>A0A0P0YQW0</accession>
<keyword evidence="1" id="KW-0328">Glycosyltransferase</keyword>
<dbReference type="GO" id="GO:0016758">
    <property type="term" value="F:hexosyltransferase activity"/>
    <property type="evidence" value="ECO:0007669"/>
    <property type="project" value="UniProtKB-ARBA"/>
</dbReference>
<dbReference type="EMBL" id="AB924569">
    <property type="protein sequence ID" value="BAT23579.1"/>
    <property type="molecule type" value="Genomic_DNA"/>
</dbReference>
<evidence type="ECO:0000313" key="4">
    <source>
        <dbReference type="EMBL" id="BAT23579.1"/>
    </source>
</evidence>
<protein>
    <recommendedName>
        <fullName evidence="3">Glycosyltransferase 2-like domain-containing protein</fullName>
    </recommendedName>
</protein>
<gene>
    <name evidence="4" type="primary">wctH</name>
</gene>
<keyword evidence="2" id="KW-0808">Transferase</keyword>